<dbReference type="EMBL" id="JBHSQS010000002">
    <property type="protein sequence ID" value="MFC5922492.1"/>
    <property type="molecule type" value="Genomic_DNA"/>
</dbReference>
<evidence type="ECO:0000313" key="1">
    <source>
        <dbReference type="EMBL" id="MFC5922492.1"/>
    </source>
</evidence>
<comment type="caution">
    <text evidence="1">The sequence shown here is derived from an EMBL/GenBank/DDBJ whole genome shotgun (WGS) entry which is preliminary data.</text>
</comment>
<proteinExistence type="predicted"/>
<gene>
    <name evidence="1" type="ORF">ACFQGL_03945</name>
</gene>
<dbReference type="Proteomes" id="UP001596226">
    <property type="component" value="Unassembled WGS sequence"/>
</dbReference>
<name>A0ABW1H1W9_9ACTN</name>
<accession>A0ABW1H1W9</accession>
<sequence>MLIDCEGCAKRGDGCSGCLVAALLDDTSPAAGLVAAEVQAIEVLARAGFEVEVLAAPARPGAANPGAARRRSARHVA</sequence>
<protein>
    <submittedName>
        <fullName evidence="1">Uncharacterized protein</fullName>
    </submittedName>
</protein>
<keyword evidence="2" id="KW-1185">Reference proteome</keyword>
<evidence type="ECO:0000313" key="2">
    <source>
        <dbReference type="Proteomes" id="UP001596226"/>
    </source>
</evidence>
<organism evidence="1 2">
    <name type="scientific">Micromonospora vulcania</name>
    <dbReference type="NCBI Taxonomy" id="1441873"/>
    <lineage>
        <taxon>Bacteria</taxon>
        <taxon>Bacillati</taxon>
        <taxon>Actinomycetota</taxon>
        <taxon>Actinomycetes</taxon>
        <taxon>Micromonosporales</taxon>
        <taxon>Micromonosporaceae</taxon>
        <taxon>Micromonospora</taxon>
    </lineage>
</organism>
<dbReference type="RefSeq" id="WP_377505420.1">
    <property type="nucleotide sequence ID" value="NZ_JBHSQS010000002.1"/>
</dbReference>
<reference evidence="2" key="1">
    <citation type="journal article" date="2019" name="Int. J. Syst. Evol. Microbiol.">
        <title>The Global Catalogue of Microorganisms (GCM) 10K type strain sequencing project: providing services to taxonomists for standard genome sequencing and annotation.</title>
        <authorList>
            <consortium name="The Broad Institute Genomics Platform"/>
            <consortium name="The Broad Institute Genome Sequencing Center for Infectious Disease"/>
            <person name="Wu L."/>
            <person name="Ma J."/>
        </authorList>
    </citation>
    <scope>NUCLEOTIDE SEQUENCE [LARGE SCALE GENOMIC DNA]</scope>
    <source>
        <strain evidence="2">CGMCC 4.7144</strain>
    </source>
</reference>